<feature type="transmembrane region" description="Helical" evidence="1">
    <location>
        <begin position="118"/>
        <end position="140"/>
    </location>
</feature>
<evidence type="ECO:0000313" key="2">
    <source>
        <dbReference type="EMBL" id="OSX73701.1"/>
    </source>
</evidence>
<feature type="transmembrane region" description="Helical" evidence="1">
    <location>
        <begin position="79"/>
        <end position="98"/>
    </location>
</feature>
<keyword evidence="1" id="KW-0812">Transmembrane</keyword>
<dbReference type="AlphaFoldDB" id="A0A1X6NYK2"/>
<dbReference type="PANTHER" id="PTHR33219:SF14">
    <property type="entry name" value="PROTEIN COFACTOR ASSEMBLY OF COMPLEX C SUBUNIT B CCB3, CHLOROPLASTIC-RELATED"/>
    <property type="match status" value="1"/>
</dbReference>
<keyword evidence="1" id="KW-0472">Membrane</keyword>
<dbReference type="InterPro" id="IPR003425">
    <property type="entry name" value="CCB3/YggT"/>
</dbReference>
<keyword evidence="3" id="KW-1185">Reference proteome</keyword>
<dbReference type="EMBL" id="KV918983">
    <property type="protein sequence ID" value="OSX73701.1"/>
    <property type="molecule type" value="Genomic_DNA"/>
</dbReference>
<proteinExistence type="predicted"/>
<feature type="transmembrane region" description="Helical" evidence="1">
    <location>
        <begin position="50"/>
        <end position="72"/>
    </location>
</feature>
<evidence type="ECO:0008006" key="4">
    <source>
        <dbReference type="Google" id="ProtNLM"/>
    </source>
</evidence>
<reference evidence="2 3" key="1">
    <citation type="submission" date="2017-03" db="EMBL/GenBank/DDBJ databases">
        <title>WGS assembly of Porphyra umbilicalis.</title>
        <authorList>
            <person name="Brawley S.H."/>
            <person name="Blouin N.A."/>
            <person name="Ficko-Blean E."/>
            <person name="Wheeler G.L."/>
            <person name="Lohr M."/>
            <person name="Goodson H.V."/>
            <person name="Jenkins J.W."/>
            <person name="Blaby-Haas C.E."/>
            <person name="Helliwell K.E."/>
            <person name="Chan C."/>
            <person name="Marriage T."/>
            <person name="Bhattacharya D."/>
            <person name="Klein A.S."/>
            <person name="Badis Y."/>
            <person name="Brodie J."/>
            <person name="Cao Y."/>
            <person name="Collen J."/>
            <person name="Dittami S.M."/>
            <person name="Gachon C.M."/>
            <person name="Green B.R."/>
            <person name="Karpowicz S."/>
            <person name="Kim J.W."/>
            <person name="Kudahl U."/>
            <person name="Lin S."/>
            <person name="Michel G."/>
            <person name="Mittag M."/>
            <person name="Olson B.J."/>
            <person name="Pangilinan J."/>
            <person name="Peng Y."/>
            <person name="Qiu H."/>
            <person name="Shu S."/>
            <person name="Singer J.T."/>
            <person name="Smith A.G."/>
            <person name="Sprecher B.N."/>
            <person name="Wagner V."/>
            <person name="Wang W."/>
            <person name="Wang Z.-Y."/>
            <person name="Yan J."/>
            <person name="Yarish C."/>
            <person name="Zoeuner-Riek S."/>
            <person name="Zhuang Y."/>
            <person name="Zou Y."/>
            <person name="Lindquist E.A."/>
            <person name="Grimwood J."/>
            <person name="Barry K."/>
            <person name="Rokhsar D.S."/>
            <person name="Schmutz J."/>
            <person name="Stiller J.W."/>
            <person name="Grossman A.R."/>
            <person name="Prochnik S.E."/>
        </authorList>
    </citation>
    <scope>NUCLEOTIDE SEQUENCE [LARGE SCALE GENOMIC DNA]</scope>
    <source>
        <strain evidence="2">4086291</strain>
    </source>
</reference>
<dbReference type="GO" id="GO:0016020">
    <property type="term" value="C:membrane"/>
    <property type="evidence" value="ECO:0007669"/>
    <property type="project" value="InterPro"/>
</dbReference>
<dbReference type="GO" id="GO:0010020">
    <property type="term" value="P:chloroplast fission"/>
    <property type="evidence" value="ECO:0007669"/>
    <property type="project" value="TreeGrafter"/>
</dbReference>
<organism evidence="2 3">
    <name type="scientific">Porphyra umbilicalis</name>
    <name type="common">Purple laver</name>
    <name type="synonym">Red alga</name>
    <dbReference type="NCBI Taxonomy" id="2786"/>
    <lineage>
        <taxon>Eukaryota</taxon>
        <taxon>Rhodophyta</taxon>
        <taxon>Bangiophyceae</taxon>
        <taxon>Bangiales</taxon>
        <taxon>Bangiaceae</taxon>
        <taxon>Porphyra</taxon>
    </lineage>
</organism>
<protein>
    <recommendedName>
        <fullName evidence="4">YggT family protein</fullName>
    </recommendedName>
</protein>
<sequence length="179" mass="18632">MAGVMLAFAAPRRQALLALRAGTAAAAPTTPVGAVPIPTLVPGRTRVRGGWGVLAVAIPGGSVVESVTVGGFANFFGNFGNLLIAGVLLSWFPAAWNFKLLSPLYTVCDPFPNFFRGVIPPIFGLDLSPIIGFTLLNALTSATAALVAEMLDTAAGAPVDARAVALQRLCRRLPWLHRA</sequence>
<keyword evidence="1" id="KW-1133">Transmembrane helix</keyword>
<dbReference type="Pfam" id="PF02325">
    <property type="entry name" value="CCB3_YggT"/>
    <property type="match status" value="1"/>
</dbReference>
<gene>
    <name evidence="2" type="ORF">BU14_0331s0019</name>
</gene>
<accession>A0A1X6NYK2</accession>
<dbReference type="OrthoDB" id="2066at2759"/>
<evidence type="ECO:0000313" key="3">
    <source>
        <dbReference type="Proteomes" id="UP000218209"/>
    </source>
</evidence>
<dbReference type="PANTHER" id="PTHR33219">
    <property type="entry name" value="YLMG HOMOLOG PROTEIN 2, CHLOROPLASTIC"/>
    <property type="match status" value="1"/>
</dbReference>
<dbReference type="Proteomes" id="UP000218209">
    <property type="component" value="Unassembled WGS sequence"/>
</dbReference>
<evidence type="ECO:0000256" key="1">
    <source>
        <dbReference type="SAM" id="Phobius"/>
    </source>
</evidence>
<name>A0A1X6NYK2_PORUM</name>